<proteinExistence type="predicted"/>
<dbReference type="EMBL" id="CAJPVJ010047728">
    <property type="protein sequence ID" value="CAG2182762.1"/>
    <property type="molecule type" value="Genomic_DNA"/>
</dbReference>
<keyword evidence="2" id="KW-1185">Reference proteome</keyword>
<accession>A0A7R9MTQ8</accession>
<evidence type="ECO:0000313" key="2">
    <source>
        <dbReference type="Proteomes" id="UP000728032"/>
    </source>
</evidence>
<name>A0A7R9MTQ8_9ACAR</name>
<gene>
    <name evidence="1" type="ORF">ONB1V03_LOCUS22183</name>
</gene>
<dbReference type="PANTHER" id="PTHR18966">
    <property type="entry name" value="IONOTROPIC GLUTAMATE RECEPTOR"/>
    <property type="match status" value="1"/>
</dbReference>
<dbReference type="SUPFAM" id="SSF53850">
    <property type="entry name" value="Periplasmic binding protein-like II"/>
    <property type="match status" value="1"/>
</dbReference>
<organism evidence="1">
    <name type="scientific">Oppiella nova</name>
    <dbReference type="NCBI Taxonomy" id="334625"/>
    <lineage>
        <taxon>Eukaryota</taxon>
        <taxon>Metazoa</taxon>
        <taxon>Ecdysozoa</taxon>
        <taxon>Arthropoda</taxon>
        <taxon>Chelicerata</taxon>
        <taxon>Arachnida</taxon>
        <taxon>Acari</taxon>
        <taxon>Acariformes</taxon>
        <taxon>Sarcoptiformes</taxon>
        <taxon>Oribatida</taxon>
        <taxon>Brachypylina</taxon>
        <taxon>Oppioidea</taxon>
        <taxon>Oppiidae</taxon>
        <taxon>Oppiella</taxon>
    </lineage>
</organism>
<dbReference type="AlphaFoldDB" id="A0A7R9MTQ8"/>
<sequence length="112" mass="12230">MESAVIEYITERYCNLTQVGGLLDNKGYGIATRKGCEPRIHLITSSLYRTPLSEAIVKLQETGVLRELKIRWWSQKSGGGACLSKPSASLQEMGLKNVGGVFIILIVGSIFA</sequence>
<dbReference type="EMBL" id="OC962553">
    <property type="protein sequence ID" value="CAD7665626.1"/>
    <property type="molecule type" value="Genomic_DNA"/>
</dbReference>
<reference evidence="1" key="1">
    <citation type="submission" date="2020-11" db="EMBL/GenBank/DDBJ databases">
        <authorList>
            <person name="Tran Van P."/>
        </authorList>
    </citation>
    <scope>NUCLEOTIDE SEQUENCE</scope>
</reference>
<dbReference type="InterPro" id="IPR015683">
    <property type="entry name" value="Ionotropic_Glu_rcpt"/>
</dbReference>
<dbReference type="Proteomes" id="UP000728032">
    <property type="component" value="Unassembled WGS sequence"/>
</dbReference>
<feature type="non-terminal residue" evidence="1">
    <location>
        <position position="1"/>
    </location>
</feature>
<protein>
    <submittedName>
        <fullName evidence="1">Uncharacterized protein</fullName>
    </submittedName>
</protein>
<evidence type="ECO:0000313" key="1">
    <source>
        <dbReference type="EMBL" id="CAD7665626.1"/>
    </source>
</evidence>
<dbReference type="OrthoDB" id="6433644at2759"/>
<dbReference type="Gene3D" id="3.40.190.10">
    <property type="entry name" value="Periplasmic binding protein-like II"/>
    <property type="match status" value="1"/>
</dbReference>